<evidence type="ECO:0000259" key="4">
    <source>
        <dbReference type="Pfam" id="PF20042"/>
    </source>
</evidence>
<gene>
    <name evidence="5" type="ORF">FHS22_001271</name>
</gene>
<sequence length="517" mass="55642">MSEIAQLRAELAELRAGLAEAHEMIRDLRRVIVAKDERIALLEAENTSLREDNAQLRTRVADLEQQLKMNSRNSSLPPSSDQMGRAKPKSLREKTGRKPGKAAGEGGSALAMTVPDVEHDWYPRACRGCGAGLAGAAEAGLVRRQVHELPEPAIVVTEHRMHKRRCACGCVTVAASPAGVDAPVSYGPALRAFAVYLVVFQLLPVARTAELISDLTGATVSEGWIMNVLAEAHDGLADVDAAIKTLITLSYVVHADETSMKLSPLGVSGGKGWLHVAATTTLTSYHVHLSRGLKAVREHGVLPAFAGVLVHDGLSMYDSARLADPAGERPPVFTHALCGAHLARELVAAAERHPGRNWPLQAKRALYALNDAAHEARGQGRDHIPPEILGEQVTLFRHAVRIGLAAHRRDHTRREQSKTRNLLERLRDREADVLRYARDLAVPFTNNRAEGDLRMAKTKVKVSGAMRTLAGLKQFARIRGYLSSARKNGVTAWNAGSSKLSGVEVSAALAGSGAAGA</sequence>
<comment type="caution">
    <text evidence="5">The sequence shown here is derived from an EMBL/GenBank/DDBJ whole genome shotgun (WGS) entry which is preliminary data.</text>
</comment>
<feature type="domain" description="Transposase IS66 zinc-finger binding" evidence="3">
    <location>
        <begin position="123"/>
        <end position="168"/>
    </location>
</feature>
<dbReference type="Pfam" id="PF20042">
    <property type="entry name" value="DUF6444"/>
    <property type="match status" value="1"/>
</dbReference>
<dbReference type="Pfam" id="PF03050">
    <property type="entry name" value="DDE_Tnp_IS66"/>
    <property type="match status" value="1"/>
</dbReference>
<name>A0A841CUC6_PLAVE</name>
<evidence type="ECO:0000256" key="1">
    <source>
        <dbReference type="SAM" id="MobiDB-lite"/>
    </source>
</evidence>
<dbReference type="InterPro" id="IPR024474">
    <property type="entry name" value="Znf_dom_IS66"/>
</dbReference>
<dbReference type="InterPro" id="IPR004291">
    <property type="entry name" value="Transposase_IS66_central"/>
</dbReference>
<dbReference type="InterPro" id="IPR052344">
    <property type="entry name" value="Transposase-related"/>
</dbReference>
<dbReference type="AlphaFoldDB" id="A0A841CUC6"/>
<dbReference type="Pfam" id="PF13005">
    <property type="entry name" value="zf-IS66"/>
    <property type="match status" value="1"/>
</dbReference>
<feature type="domain" description="Transposase IS66 central" evidence="2">
    <location>
        <begin position="185"/>
        <end position="473"/>
    </location>
</feature>
<feature type="domain" description="DUF6444" evidence="4">
    <location>
        <begin position="29"/>
        <end position="106"/>
    </location>
</feature>
<dbReference type="Gene3D" id="1.10.287.1490">
    <property type="match status" value="1"/>
</dbReference>
<feature type="region of interest" description="Disordered" evidence="1">
    <location>
        <begin position="65"/>
        <end position="108"/>
    </location>
</feature>
<dbReference type="RefSeq" id="WP_184939236.1">
    <property type="nucleotide sequence ID" value="NZ_BAAAWZ010000001.1"/>
</dbReference>
<evidence type="ECO:0000313" key="5">
    <source>
        <dbReference type="EMBL" id="MBB5962012.1"/>
    </source>
</evidence>
<dbReference type="Proteomes" id="UP000562352">
    <property type="component" value="Unassembled WGS sequence"/>
</dbReference>
<evidence type="ECO:0000259" key="2">
    <source>
        <dbReference type="Pfam" id="PF03050"/>
    </source>
</evidence>
<proteinExistence type="predicted"/>
<evidence type="ECO:0000259" key="3">
    <source>
        <dbReference type="Pfam" id="PF13005"/>
    </source>
</evidence>
<accession>A0A841CUC6</accession>
<protein>
    <submittedName>
        <fullName evidence="5">Transposase</fullName>
    </submittedName>
</protein>
<organism evidence="5 6">
    <name type="scientific">Planomonospora venezuelensis</name>
    <dbReference type="NCBI Taxonomy" id="1999"/>
    <lineage>
        <taxon>Bacteria</taxon>
        <taxon>Bacillati</taxon>
        <taxon>Actinomycetota</taxon>
        <taxon>Actinomycetes</taxon>
        <taxon>Streptosporangiales</taxon>
        <taxon>Streptosporangiaceae</taxon>
        <taxon>Planomonospora</taxon>
    </lineage>
</organism>
<dbReference type="NCBIfam" id="NF033517">
    <property type="entry name" value="transpos_IS66"/>
    <property type="match status" value="1"/>
</dbReference>
<feature type="compositionally biased region" description="Polar residues" evidence="1">
    <location>
        <begin position="67"/>
        <end position="82"/>
    </location>
</feature>
<keyword evidence="6" id="KW-1185">Reference proteome</keyword>
<dbReference type="InterPro" id="IPR045618">
    <property type="entry name" value="DUF6444"/>
</dbReference>
<reference evidence="5 6" key="1">
    <citation type="submission" date="2020-08" db="EMBL/GenBank/DDBJ databases">
        <title>Genomic Encyclopedia of Type Strains, Phase III (KMG-III): the genomes of soil and plant-associated and newly described type strains.</title>
        <authorList>
            <person name="Whitman W."/>
        </authorList>
    </citation>
    <scope>NUCLEOTIDE SEQUENCE [LARGE SCALE GENOMIC DNA]</scope>
    <source>
        <strain evidence="5 6">CECT 3303</strain>
    </source>
</reference>
<dbReference type="PANTHER" id="PTHR33678:SF1">
    <property type="entry name" value="BLL1576 PROTEIN"/>
    <property type="match status" value="1"/>
</dbReference>
<dbReference type="EMBL" id="JACHJJ010000003">
    <property type="protein sequence ID" value="MBB5962012.1"/>
    <property type="molecule type" value="Genomic_DNA"/>
</dbReference>
<dbReference type="PANTHER" id="PTHR33678">
    <property type="entry name" value="BLL1576 PROTEIN"/>
    <property type="match status" value="1"/>
</dbReference>
<evidence type="ECO:0000313" key="6">
    <source>
        <dbReference type="Proteomes" id="UP000562352"/>
    </source>
</evidence>